<dbReference type="InterPro" id="IPR013249">
    <property type="entry name" value="RNA_pol_sigma70_r4_t2"/>
</dbReference>
<evidence type="ECO:0000259" key="5">
    <source>
        <dbReference type="Pfam" id="PF04542"/>
    </source>
</evidence>
<feature type="domain" description="RNA polymerase sigma-70 region 2" evidence="5">
    <location>
        <begin position="6"/>
        <end position="73"/>
    </location>
</feature>
<keyword evidence="3" id="KW-0731">Sigma factor</keyword>
<dbReference type="InterPro" id="IPR007627">
    <property type="entry name" value="RNA_pol_sigma70_r2"/>
</dbReference>
<dbReference type="Gene3D" id="1.10.10.10">
    <property type="entry name" value="Winged helix-like DNA-binding domain superfamily/Winged helix DNA-binding domain"/>
    <property type="match status" value="1"/>
</dbReference>
<dbReference type="AlphaFoldDB" id="A0A5D4TF12"/>
<name>A0A5D4TF12_9BACI</name>
<dbReference type="SUPFAM" id="SSF88946">
    <property type="entry name" value="Sigma2 domain of RNA polymerase sigma factors"/>
    <property type="match status" value="1"/>
</dbReference>
<dbReference type="InterPro" id="IPR013324">
    <property type="entry name" value="RNA_pol_sigma_r3/r4-like"/>
</dbReference>
<organism evidence="7 8">
    <name type="scientific">Sutcliffiella horikoshii</name>
    <dbReference type="NCBI Taxonomy" id="79883"/>
    <lineage>
        <taxon>Bacteria</taxon>
        <taxon>Bacillati</taxon>
        <taxon>Bacillota</taxon>
        <taxon>Bacilli</taxon>
        <taxon>Bacillales</taxon>
        <taxon>Bacillaceae</taxon>
        <taxon>Sutcliffiella</taxon>
    </lineage>
</organism>
<dbReference type="SUPFAM" id="SSF88659">
    <property type="entry name" value="Sigma3 and sigma4 domains of RNA polymerase sigma factors"/>
    <property type="match status" value="1"/>
</dbReference>
<evidence type="ECO:0000256" key="2">
    <source>
        <dbReference type="ARBA" id="ARBA00023015"/>
    </source>
</evidence>
<comment type="caution">
    <text evidence="7">The sequence shown here is derived from an EMBL/GenBank/DDBJ whole genome shotgun (WGS) entry which is preliminary data.</text>
</comment>
<dbReference type="Gene3D" id="1.10.1740.10">
    <property type="match status" value="1"/>
</dbReference>
<dbReference type="Pfam" id="PF04542">
    <property type="entry name" value="Sigma70_r2"/>
    <property type="match status" value="1"/>
</dbReference>
<dbReference type="GO" id="GO:0006352">
    <property type="term" value="P:DNA-templated transcription initiation"/>
    <property type="evidence" value="ECO:0007669"/>
    <property type="project" value="InterPro"/>
</dbReference>
<dbReference type="Proteomes" id="UP000324517">
    <property type="component" value="Unassembled WGS sequence"/>
</dbReference>
<dbReference type="PANTHER" id="PTHR43133:SF51">
    <property type="entry name" value="RNA POLYMERASE SIGMA FACTOR"/>
    <property type="match status" value="1"/>
</dbReference>
<proteinExistence type="inferred from homology"/>
<evidence type="ECO:0000259" key="6">
    <source>
        <dbReference type="Pfam" id="PF08281"/>
    </source>
</evidence>
<dbReference type="OrthoDB" id="188761at2"/>
<comment type="similarity">
    <text evidence="1">Belongs to the sigma-70 factor family. ECF subfamily.</text>
</comment>
<keyword evidence="2" id="KW-0805">Transcription regulation</keyword>
<sequence length="168" mass="19490">MDFTTIYNEHYDRVLYVSFAVIRDRQLAEDNVQETFIKAFKKLDSLQEIDKVGAWLCVIATRTAIDFVRRERKNKGCPMELDVLDCLGKEEGHNVAAEVEAKLLKEILDEKMEDFSMEDKKLLVLKMERGLKEREIANALEMNPATVKSKIHRARKKLKERMAVELSA</sequence>
<dbReference type="GO" id="GO:0016987">
    <property type="term" value="F:sigma factor activity"/>
    <property type="evidence" value="ECO:0007669"/>
    <property type="project" value="UniProtKB-KW"/>
</dbReference>
<dbReference type="RefSeq" id="WP_148978158.1">
    <property type="nucleotide sequence ID" value="NZ_JBNILM010000001.1"/>
</dbReference>
<protein>
    <submittedName>
        <fullName evidence="7">RNA polymerase sigma factor</fullName>
    </submittedName>
</protein>
<dbReference type="NCBIfam" id="TIGR02937">
    <property type="entry name" value="sigma70-ECF"/>
    <property type="match status" value="1"/>
</dbReference>
<dbReference type="InterPro" id="IPR036388">
    <property type="entry name" value="WH-like_DNA-bd_sf"/>
</dbReference>
<reference evidence="7 8" key="1">
    <citation type="submission" date="2019-08" db="EMBL/GenBank/DDBJ databases">
        <title>Bacillus genomes from the desert of Cuatro Cienegas, Coahuila.</title>
        <authorList>
            <person name="Olmedo-Alvarez G."/>
        </authorList>
    </citation>
    <scope>NUCLEOTIDE SEQUENCE [LARGE SCALE GENOMIC DNA]</scope>
    <source>
        <strain evidence="7 8">CH98b_3T</strain>
    </source>
</reference>
<accession>A0A5D4TF12</accession>
<dbReference type="GO" id="GO:0003677">
    <property type="term" value="F:DNA binding"/>
    <property type="evidence" value="ECO:0007669"/>
    <property type="project" value="InterPro"/>
</dbReference>
<evidence type="ECO:0000256" key="4">
    <source>
        <dbReference type="ARBA" id="ARBA00023163"/>
    </source>
</evidence>
<feature type="domain" description="RNA polymerase sigma factor 70 region 4 type 2" evidence="6">
    <location>
        <begin position="118"/>
        <end position="158"/>
    </location>
</feature>
<evidence type="ECO:0000256" key="3">
    <source>
        <dbReference type="ARBA" id="ARBA00023082"/>
    </source>
</evidence>
<dbReference type="InterPro" id="IPR039425">
    <property type="entry name" value="RNA_pol_sigma-70-like"/>
</dbReference>
<evidence type="ECO:0000313" key="7">
    <source>
        <dbReference type="EMBL" id="TYS74353.1"/>
    </source>
</evidence>
<evidence type="ECO:0000256" key="1">
    <source>
        <dbReference type="ARBA" id="ARBA00010641"/>
    </source>
</evidence>
<evidence type="ECO:0000313" key="8">
    <source>
        <dbReference type="Proteomes" id="UP000324517"/>
    </source>
</evidence>
<dbReference type="InterPro" id="IPR014284">
    <property type="entry name" value="RNA_pol_sigma-70_dom"/>
</dbReference>
<keyword evidence="4" id="KW-0804">Transcription</keyword>
<dbReference type="PANTHER" id="PTHR43133">
    <property type="entry name" value="RNA POLYMERASE ECF-TYPE SIGMA FACTO"/>
    <property type="match status" value="1"/>
</dbReference>
<dbReference type="Pfam" id="PF08281">
    <property type="entry name" value="Sigma70_r4_2"/>
    <property type="match status" value="1"/>
</dbReference>
<dbReference type="InterPro" id="IPR013325">
    <property type="entry name" value="RNA_pol_sigma_r2"/>
</dbReference>
<gene>
    <name evidence="7" type="ORF">FZC75_01215</name>
</gene>
<dbReference type="EMBL" id="VTET01000001">
    <property type="protein sequence ID" value="TYS74353.1"/>
    <property type="molecule type" value="Genomic_DNA"/>
</dbReference>